<evidence type="ECO:0000313" key="2">
    <source>
        <dbReference type="Proteomes" id="UP000627446"/>
    </source>
</evidence>
<evidence type="ECO:0000313" key="1">
    <source>
        <dbReference type="EMBL" id="MBC3880424.1"/>
    </source>
</evidence>
<dbReference type="Proteomes" id="UP000627446">
    <property type="component" value="Unassembled WGS sequence"/>
</dbReference>
<dbReference type="RefSeq" id="WP_186915062.1">
    <property type="nucleotide sequence ID" value="NZ_JACOFZ010000001.1"/>
</dbReference>
<sequence length="198" mass="20126">MAINSVNTINNLFKSDTITSSAPANKALENLYGVSPSTSSTTTNAITNSSGNSLSSAVQQALVQLNAGKDISAFFNDDNGNQSSSNFSNNLLASLPGISGDTNGNTAKNQATSTPIKLDPNSSSIQLQSAIQKLITQLDNGNSSSEAAGLGSLQTAFNSLVSKSGGDPSAQNLQSFLKLVAVNIQGSTSIGSIFSTSA</sequence>
<dbReference type="AlphaFoldDB" id="A0A923KSF3"/>
<protein>
    <submittedName>
        <fullName evidence="1">Uncharacterized protein</fullName>
    </submittedName>
</protein>
<reference evidence="1" key="1">
    <citation type="submission" date="2020-08" db="EMBL/GenBank/DDBJ databases">
        <title>Novel species isolated from subtropical streams in China.</title>
        <authorList>
            <person name="Lu H."/>
        </authorList>
    </citation>
    <scope>NUCLEOTIDE SEQUENCE</scope>
    <source>
        <strain evidence="1">LX22W</strain>
    </source>
</reference>
<gene>
    <name evidence="1" type="ORF">H8K36_03490</name>
</gene>
<keyword evidence="2" id="KW-1185">Reference proteome</keyword>
<dbReference type="EMBL" id="JACOFZ010000001">
    <property type="protein sequence ID" value="MBC3880424.1"/>
    <property type="molecule type" value="Genomic_DNA"/>
</dbReference>
<accession>A0A923KSF3</accession>
<comment type="caution">
    <text evidence="1">The sequence shown here is derived from an EMBL/GenBank/DDBJ whole genome shotgun (WGS) entry which is preliminary data.</text>
</comment>
<name>A0A923KSF3_9BURK</name>
<proteinExistence type="predicted"/>
<organism evidence="1 2">
    <name type="scientific">Undibacterium nitidum</name>
    <dbReference type="NCBI Taxonomy" id="2762298"/>
    <lineage>
        <taxon>Bacteria</taxon>
        <taxon>Pseudomonadati</taxon>
        <taxon>Pseudomonadota</taxon>
        <taxon>Betaproteobacteria</taxon>
        <taxon>Burkholderiales</taxon>
        <taxon>Oxalobacteraceae</taxon>
        <taxon>Undibacterium</taxon>
    </lineage>
</organism>